<dbReference type="GO" id="GO:0061459">
    <property type="term" value="F:L-arginine transmembrane transporter activity"/>
    <property type="evidence" value="ECO:0007669"/>
    <property type="project" value="TreeGrafter"/>
</dbReference>
<comment type="subcellular location">
    <subcellularLocation>
        <location evidence="1">Membrane</location>
        <topology evidence="1">Multi-pass membrane protein</topology>
    </subcellularLocation>
</comment>
<dbReference type="GO" id="GO:0015189">
    <property type="term" value="F:L-lysine transmembrane transporter activity"/>
    <property type="evidence" value="ECO:0007669"/>
    <property type="project" value="TreeGrafter"/>
</dbReference>
<feature type="transmembrane region" description="Helical" evidence="5">
    <location>
        <begin position="553"/>
        <end position="571"/>
    </location>
</feature>
<feature type="transmembrane region" description="Helical" evidence="5">
    <location>
        <begin position="394"/>
        <end position="415"/>
    </location>
</feature>
<dbReference type="Gene3D" id="1.20.1740.10">
    <property type="entry name" value="Amino acid/polyamine transporter I"/>
    <property type="match status" value="2"/>
</dbReference>
<dbReference type="GO" id="GO:0000064">
    <property type="term" value="F:L-ornithine transmembrane transporter activity"/>
    <property type="evidence" value="ECO:0007669"/>
    <property type="project" value="TreeGrafter"/>
</dbReference>
<evidence type="ECO:0000259" key="6">
    <source>
        <dbReference type="Pfam" id="PF13906"/>
    </source>
</evidence>
<feature type="transmembrane region" description="Helical" evidence="5">
    <location>
        <begin position="62"/>
        <end position="81"/>
    </location>
</feature>
<feature type="domain" description="Cationic amino acid transporter C-terminal" evidence="6">
    <location>
        <begin position="526"/>
        <end position="576"/>
    </location>
</feature>
<dbReference type="InterPro" id="IPR029485">
    <property type="entry name" value="CAT_C"/>
</dbReference>
<feature type="transmembrane region" description="Helical" evidence="5">
    <location>
        <begin position="320"/>
        <end position="348"/>
    </location>
</feature>
<feature type="transmembrane region" description="Helical" evidence="5">
    <location>
        <begin position="30"/>
        <end position="50"/>
    </location>
</feature>
<evidence type="ECO:0000256" key="4">
    <source>
        <dbReference type="ARBA" id="ARBA00023136"/>
    </source>
</evidence>
<keyword evidence="4 5" id="KW-0472">Membrane</keyword>
<evidence type="ECO:0000256" key="5">
    <source>
        <dbReference type="SAM" id="Phobius"/>
    </source>
</evidence>
<dbReference type="Pfam" id="PF13906">
    <property type="entry name" value="AA_permease_C"/>
    <property type="match status" value="1"/>
</dbReference>
<comment type="caution">
    <text evidence="7">The sequence shown here is derived from an EMBL/GenBank/DDBJ whole genome shotgun (WGS) entry which is preliminary data.</text>
</comment>
<keyword evidence="2 5" id="KW-0812">Transmembrane</keyword>
<feature type="transmembrane region" description="Helical" evidence="5">
    <location>
        <begin position="526"/>
        <end position="547"/>
    </location>
</feature>
<dbReference type="PANTHER" id="PTHR43243:SF95">
    <property type="entry name" value="LD37241P"/>
    <property type="match status" value="1"/>
</dbReference>
<evidence type="ECO:0000256" key="3">
    <source>
        <dbReference type="ARBA" id="ARBA00022989"/>
    </source>
</evidence>
<feature type="transmembrane region" description="Helical" evidence="5">
    <location>
        <begin position="187"/>
        <end position="207"/>
    </location>
</feature>
<organism evidence="7">
    <name type="scientific">Menopon gallinae</name>
    <name type="common">poultry shaft louse</name>
    <dbReference type="NCBI Taxonomy" id="328185"/>
    <lineage>
        <taxon>Eukaryota</taxon>
        <taxon>Metazoa</taxon>
        <taxon>Ecdysozoa</taxon>
        <taxon>Arthropoda</taxon>
        <taxon>Hexapoda</taxon>
        <taxon>Insecta</taxon>
        <taxon>Pterygota</taxon>
        <taxon>Neoptera</taxon>
        <taxon>Paraneoptera</taxon>
        <taxon>Psocodea</taxon>
        <taxon>Troctomorpha</taxon>
        <taxon>Phthiraptera</taxon>
        <taxon>Amblycera</taxon>
        <taxon>Menoponidae</taxon>
        <taxon>Menopon</taxon>
    </lineage>
</organism>
<dbReference type="Pfam" id="PF13520">
    <property type="entry name" value="AA_permease_2"/>
    <property type="match status" value="1"/>
</dbReference>
<dbReference type="AlphaFoldDB" id="A0AAW2HFE3"/>
<feature type="transmembrane region" description="Helical" evidence="5">
    <location>
        <begin position="369"/>
        <end position="388"/>
    </location>
</feature>
<feature type="transmembrane region" description="Helical" evidence="5">
    <location>
        <begin position="227"/>
        <end position="254"/>
    </location>
</feature>
<reference evidence="7" key="1">
    <citation type="journal article" date="2024" name="Gigascience">
        <title>Chromosome-level genome of the poultry shaft louse Menopon gallinae provides insight into the host-switching and adaptive evolution of parasitic lice.</title>
        <authorList>
            <person name="Xu Y."/>
            <person name="Ma L."/>
            <person name="Liu S."/>
            <person name="Liang Y."/>
            <person name="Liu Q."/>
            <person name="He Z."/>
            <person name="Tian L."/>
            <person name="Duan Y."/>
            <person name="Cai W."/>
            <person name="Li H."/>
            <person name="Song F."/>
        </authorList>
    </citation>
    <scope>NUCLEOTIDE SEQUENCE</scope>
    <source>
        <strain evidence="7">Cailab_2023a</strain>
    </source>
</reference>
<protein>
    <recommendedName>
        <fullName evidence="6">Cationic amino acid transporter C-terminal domain-containing protein</fullName>
    </recommendedName>
</protein>
<feature type="transmembrane region" description="Helical" evidence="5">
    <location>
        <begin position="464"/>
        <end position="484"/>
    </location>
</feature>
<feature type="transmembrane region" description="Helical" evidence="5">
    <location>
        <begin position="275"/>
        <end position="300"/>
    </location>
</feature>
<dbReference type="InterPro" id="IPR002293">
    <property type="entry name" value="AA/rel_permease1"/>
</dbReference>
<proteinExistence type="predicted"/>
<feature type="transmembrane region" description="Helical" evidence="5">
    <location>
        <begin position="93"/>
        <end position="114"/>
    </location>
</feature>
<feature type="transmembrane region" description="Helical" evidence="5">
    <location>
        <begin position="496"/>
        <end position="514"/>
    </location>
</feature>
<dbReference type="PIRSF" id="PIRSF006060">
    <property type="entry name" value="AA_transporter"/>
    <property type="match status" value="1"/>
</dbReference>
<evidence type="ECO:0000256" key="1">
    <source>
        <dbReference type="ARBA" id="ARBA00004141"/>
    </source>
</evidence>
<keyword evidence="3 5" id="KW-1133">Transmembrane helix</keyword>
<gene>
    <name evidence="7" type="ORF">PYX00_010413</name>
</gene>
<evidence type="ECO:0000313" key="7">
    <source>
        <dbReference type="EMBL" id="KAL0268485.1"/>
    </source>
</evidence>
<dbReference type="PANTHER" id="PTHR43243">
    <property type="entry name" value="INNER MEMBRANE TRANSPORTER YGJI-RELATED"/>
    <property type="match status" value="1"/>
</dbReference>
<dbReference type="GO" id="GO:0005886">
    <property type="term" value="C:plasma membrane"/>
    <property type="evidence" value="ECO:0007669"/>
    <property type="project" value="TreeGrafter"/>
</dbReference>
<dbReference type="FunFam" id="1.20.1740.10:FF:000010">
    <property type="entry name" value="probable cationic amino acid transporter"/>
    <property type="match status" value="1"/>
</dbReference>
<dbReference type="GO" id="GO:0097638">
    <property type="term" value="P:L-arginine import across plasma membrane"/>
    <property type="evidence" value="ECO:0007669"/>
    <property type="project" value="TreeGrafter"/>
</dbReference>
<name>A0AAW2HFE3_9NEOP</name>
<sequence>MEYLKSLSRKKPIGTNEEEEKGKLKRALTLLDLTGLGVGSTLGLGVYVLAGSVAKNHAGPAVVISFLIAAIASAFAGICYAEFASRVPKAGSAYTYSYVTIGEFVAFVIGWNLLLEYLLGSAGVARGLSNYIDSLSNFTMKDTLRETLPIDAPFLASYPDFLSFTFLLILTGILSFGVKESTILNNLLVIVNLTVIAVVIVSGAMNADPGNWTIPKEKIEPEYQDKAGAGGFLPFGFSGVMIGAAKCFFGFVGFDCVATTGEEAKNPRRNIPLSIVLSMIIIFSSYFGISCVLTMMYPYYLQDADAPFPFVFQNIGWIEIKWVVTIGAIFALCTTMLGAMFPLPRIFYAMGKDGLIFKQLAKVNKKTQTPLIATVVSGITAGLMAMLFDLDQLIDMMSIATLLAYTIVAMCVLILRYEEYPQSEISSDKIVSQPETGFQYLKKIFKISFNLNKIKRPTEESSQLTKWAVIIFTLFSVTLCAIIAFPSDPINEKPIWAILFAFNMVILLVLMLVISRQPSSSLKLNFKVPLVPLIPCLSIIINIYLMLILHIETWIRFCFWLAIGFAIYFFYGHKNSVEAEGQATTNSQSEGTA</sequence>
<accession>A0AAW2HFE3</accession>
<feature type="transmembrane region" description="Helical" evidence="5">
    <location>
        <begin position="161"/>
        <end position="178"/>
    </location>
</feature>
<evidence type="ECO:0000256" key="2">
    <source>
        <dbReference type="ARBA" id="ARBA00022692"/>
    </source>
</evidence>
<dbReference type="EMBL" id="JARGDH010000005">
    <property type="protein sequence ID" value="KAL0268485.1"/>
    <property type="molecule type" value="Genomic_DNA"/>
</dbReference>